<feature type="compositionally biased region" description="Low complexity" evidence="3">
    <location>
        <begin position="30"/>
        <end position="41"/>
    </location>
</feature>
<feature type="compositionally biased region" description="Polar residues" evidence="3">
    <location>
        <begin position="546"/>
        <end position="557"/>
    </location>
</feature>
<evidence type="ECO:0000256" key="2">
    <source>
        <dbReference type="PROSITE-ProRule" id="PRU00663"/>
    </source>
</evidence>
<comment type="caution">
    <text evidence="5">The sequence shown here is derived from an EMBL/GenBank/DDBJ whole genome shotgun (WGS) entry which is preliminary data.</text>
</comment>
<evidence type="ECO:0000313" key="5">
    <source>
        <dbReference type="EMBL" id="OAY46174.1"/>
    </source>
</evidence>
<proteinExistence type="predicted"/>
<dbReference type="PANTHER" id="PTHR33101:SF1">
    <property type="entry name" value="ROP GUANINE NUCLEOTIDE EXCHANGE FACTOR 5"/>
    <property type="match status" value="1"/>
</dbReference>
<dbReference type="Pfam" id="PF03759">
    <property type="entry name" value="PRONE"/>
    <property type="match status" value="1"/>
</dbReference>
<feature type="region of interest" description="Disordered" evidence="3">
    <location>
        <begin position="546"/>
        <end position="567"/>
    </location>
</feature>
<sequence length="579" mass="63805">MESMVNRNGAAGGYEMRKNGSESVTESRDSSSSSPESSSTEGVKTVGCDSPSPLGWPIMKAGDCKDSSATGGNDDQEKTNFQGSKFKKLSSKISEIDMMKERFAKLLLGEDMSGSGKGVCTALALSNAITNLCVTVFGQLWRLEPLPSEKKSMWRREMEWLLCVGDHIVELIPSWQTFPDGSKLEVMNCQLRSDLSINLPALHKLDNMLLEILDSFANAEFWYVDQGIVASGADGSNSFCKAIQRQEEKWWLPLPRVPAGGLSEDSRKQLNYKRECTNQILKAAMAINNIALAEMDVPDSYLESLPKNGRACLGDHIYRYIASEQFSAESLLDCLELKTEHAALEIANRVESAVYAMRRRTSNPKATAKSSWEMVKDLMIDVDKRDLLAERAESLLLSLKQRFPSLSQTTLDTSKIQFNKDVGKSILESYSRVLESLSFNVIARIDDLLYVDDLIKHSDKISVPTVSVIAHKNVSIPYSVPVSGTPYKTYFSPAPRISPARGERTPFLHSITTSNNSHKPNRRGFGVKKVLTNYLGVDTKPKICGSSTETTCPNPNGTEGGGHESGITTACLNHSKQLS</sequence>
<dbReference type="Gene3D" id="1.20.58.2010">
    <property type="entry name" value="PRONE domain, subdomain 1"/>
    <property type="match status" value="2"/>
</dbReference>
<dbReference type="PROSITE" id="PS51334">
    <property type="entry name" value="PRONE"/>
    <property type="match status" value="1"/>
</dbReference>
<dbReference type="Proteomes" id="UP000091857">
    <property type="component" value="Chromosome 7"/>
</dbReference>
<dbReference type="EMBL" id="CM004393">
    <property type="protein sequence ID" value="OAY46174.1"/>
    <property type="molecule type" value="Genomic_DNA"/>
</dbReference>
<feature type="domain" description="PRONE" evidence="4">
    <location>
        <begin position="86"/>
        <end position="462"/>
    </location>
</feature>
<feature type="compositionally biased region" description="Polar residues" evidence="3">
    <location>
        <begin position="67"/>
        <end position="82"/>
    </location>
</feature>
<feature type="compositionally biased region" description="Basic and acidic residues" evidence="3">
    <location>
        <begin position="15"/>
        <end position="29"/>
    </location>
</feature>
<dbReference type="AlphaFoldDB" id="A0A2C9VKV4"/>
<keyword evidence="1 2" id="KW-0344">Guanine-nucleotide releasing factor</keyword>
<organism evidence="5 6">
    <name type="scientific">Manihot esculenta</name>
    <name type="common">Cassava</name>
    <name type="synonym">Jatropha manihot</name>
    <dbReference type="NCBI Taxonomy" id="3983"/>
    <lineage>
        <taxon>Eukaryota</taxon>
        <taxon>Viridiplantae</taxon>
        <taxon>Streptophyta</taxon>
        <taxon>Embryophyta</taxon>
        <taxon>Tracheophyta</taxon>
        <taxon>Spermatophyta</taxon>
        <taxon>Magnoliopsida</taxon>
        <taxon>eudicotyledons</taxon>
        <taxon>Gunneridae</taxon>
        <taxon>Pentapetalae</taxon>
        <taxon>rosids</taxon>
        <taxon>fabids</taxon>
        <taxon>Malpighiales</taxon>
        <taxon>Euphorbiaceae</taxon>
        <taxon>Crotonoideae</taxon>
        <taxon>Manihoteae</taxon>
        <taxon>Manihot</taxon>
    </lineage>
</organism>
<dbReference type="OrthoDB" id="1053009at2759"/>
<dbReference type="STRING" id="3983.A0A2C9VKV4"/>
<dbReference type="GO" id="GO:0005085">
    <property type="term" value="F:guanyl-nucleotide exchange factor activity"/>
    <property type="evidence" value="ECO:0000318"/>
    <property type="project" value="GO_Central"/>
</dbReference>
<evidence type="ECO:0000259" key="4">
    <source>
        <dbReference type="PROSITE" id="PS51334"/>
    </source>
</evidence>
<name>A0A2C9VKV4_MANES</name>
<evidence type="ECO:0000256" key="1">
    <source>
        <dbReference type="ARBA" id="ARBA00022658"/>
    </source>
</evidence>
<evidence type="ECO:0000256" key="3">
    <source>
        <dbReference type="SAM" id="MobiDB-lite"/>
    </source>
</evidence>
<accession>A0A2C9VKV4</accession>
<feature type="region of interest" description="Disordered" evidence="3">
    <location>
        <begin position="1"/>
        <end position="82"/>
    </location>
</feature>
<dbReference type="FunFam" id="1.20.58.2010:FF:000001">
    <property type="entry name" value="Rop guanine nucleotide exchange factor 14"/>
    <property type="match status" value="1"/>
</dbReference>
<evidence type="ECO:0000313" key="6">
    <source>
        <dbReference type="Proteomes" id="UP000091857"/>
    </source>
</evidence>
<reference evidence="6" key="1">
    <citation type="journal article" date="2016" name="Nat. Biotechnol.">
        <title>Sequencing wild and cultivated cassava and related species reveals extensive interspecific hybridization and genetic diversity.</title>
        <authorList>
            <person name="Bredeson J.V."/>
            <person name="Lyons J.B."/>
            <person name="Prochnik S.E."/>
            <person name="Wu G.A."/>
            <person name="Ha C.M."/>
            <person name="Edsinger-Gonzales E."/>
            <person name="Grimwood J."/>
            <person name="Schmutz J."/>
            <person name="Rabbi I.Y."/>
            <person name="Egesi C."/>
            <person name="Nauluvula P."/>
            <person name="Lebot V."/>
            <person name="Ndunguru J."/>
            <person name="Mkamilo G."/>
            <person name="Bart R.S."/>
            <person name="Setter T.L."/>
            <person name="Gleadow R.M."/>
            <person name="Kulakow P."/>
            <person name="Ferguson M.E."/>
            <person name="Rounsley S."/>
            <person name="Rokhsar D.S."/>
        </authorList>
    </citation>
    <scope>NUCLEOTIDE SEQUENCE [LARGE SCALE GENOMIC DNA]</scope>
    <source>
        <strain evidence="6">cv. AM560-2</strain>
    </source>
</reference>
<dbReference type="InterPro" id="IPR005512">
    <property type="entry name" value="PRONE_dom"/>
</dbReference>
<dbReference type="Gramene" id="Manes.07G122800.1.v8.1">
    <property type="protein sequence ID" value="Manes.07G122800.1.v8.1.CDS"/>
    <property type="gene ID" value="Manes.07G122800.v8.1"/>
</dbReference>
<dbReference type="InterPro" id="IPR038937">
    <property type="entry name" value="RopGEF"/>
</dbReference>
<dbReference type="PANTHER" id="PTHR33101">
    <property type="entry name" value="ROP GUANINE NUCLEOTIDE EXCHANGE FACTOR 1"/>
    <property type="match status" value="1"/>
</dbReference>
<dbReference type="GO" id="GO:0005886">
    <property type="term" value="C:plasma membrane"/>
    <property type="evidence" value="ECO:0000318"/>
    <property type="project" value="GO_Central"/>
</dbReference>
<protein>
    <recommendedName>
        <fullName evidence="4">PRONE domain-containing protein</fullName>
    </recommendedName>
</protein>
<keyword evidence="6" id="KW-1185">Reference proteome</keyword>
<dbReference type="FunFam" id="1.20.58.2010:FF:000004">
    <property type="entry name" value="Rop guanine nucleotide exchange factor 1"/>
    <property type="match status" value="1"/>
</dbReference>
<gene>
    <name evidence="5" type="ORF">MANES_07G122800v8</name>
</gene>